<comment type="similarity">
    <text evidence="3 13">Belongs to the glycosyltransferase 2 family. GalNAc-T subfamily.</text>
</comment>
<evidence type="ECO:0000256" key="13">
    <source>
        <dbReference type="RuleBase" id="RU361242"/>
    </source>
</evidence>
<accession>A0A9Q1C9E2</accession>
<dbReference type="FunFam" id="3.90.550.10:FF:000053">
    <property type="entry name" value="Polypeptide N-acetylgalactosaminyltransferase"/>
    <property type="match status" value="1"/>
</dbReference>
<dbReference type="InterPro" id="IPR001173">
    <property type="entry name" value="Glyco_trans_2-like"/>
</dbReference>
<keyword evidence="5 13" id="KW-0430">Lectin</keyword>
<dbReference type="SUPFAM" id="SSF50370">
    <property type="entry name" value="Ricin B-like lectins"/>
    <property type="match status" value="1"/>
</dbReference>
<dbReference type="OrthoDB" id="9982049at2759"/>
<evidence type="ECO:0000256" key="6">
    <source>
        <dbReference type="ARBA" id="ARBA00022968"/>
    </source>
</evidence>
<keyword evidence="8 13" id="KW-0333">Golgi apparatus</keyword>
<evidence type="ECO:0000256" key="7">
    <source>
        <dbReference type="ARBA" id="ARBA00022989"/>
    </source>
</evidence>
<evidence type="ECO:0000256" key="2">
    <source>
        <dbReference type="ARBA" id="ARBA00004323"/>
    </source>
</evidence>
<dbReference type="GO" id="GO:0000139">
    <property type="term" value="C:Golgi membrane"/>
    <property type="evidence" value="ECO:0007669"/>
    <property type="project" value="UniProtKB-SubCell"/>
</dbReference>
<feature type="transmembrane region" description="Helical" evidence="13">
    <location>
        <begin position="21"/>
        <end position="45"/>
    </location>
</feature>
<comment type="cofactor">
    <cofactor evidence="1 13">
        <name>Mn(2+)</name>
        <dbReference type="ChEBI" id="CHEBI:29035"/>
    </cofactor>
</comment>
<evidence type="ECO:0000313" key="17">
    <source>
        <dbReference type="Proteomes" id="UP001152320"/>
    </source>
</evidence>
<dbReference type="EMBL" id="JAIZAY010000006">
    <property type="protein sequence ID" value="KAJ8040613.1"/>
    <property type="molecule type" value="Genomic_DNA"/>
</dbReference>
<feature type="region of interest" description="Disordered" evidence="14">
    <location>
        <begin position="77"/>
        <end position="98"/>
    </location>
</feature>
<protein>
    <recommendedName>
        <fullName evidence="13">Polypeptide N-acetylgalactosaminyltransferase</fullName>
        <ecNumber evidence="13">2.4.1.-</ecNumber>
    </recommendedName>
    <alternativeName>
        <fullName evidence="13">Protein-UDP acetylgalactosaminyltransferase</fullName>
    </alternativeName>
</protein>
<dbReference type="Gene3D" id="2.80.10.50">
    <property type="match status" value="1"/>
</dbReference>
<keyword evidence="6" id="KW-0735">Signal-anchor</keyword>
<keyword evidence="9 13" id="KW-0472">Membrane</keyword>
<dbReference type="PROSITE" id="PS50231">
    <property type="entry name" value="RICIN_B_LECTIN"/>
    <property type="match status" value="1"/>
</dbReference>
<dbReference type="InterPro" id="IPR045885">
    <property type="entry name" value="GalNAc-T"/>
</dbReference>
<keyword evidence="17" id="KW-1185">Reference proteome</keyword>
<dbReference type="InterPro" id="IPR029044">
    <property type="entry name" value="Nucleotide-diphossugar_trans"/>
</dbReference>
<dbReference type="Gene3D" id="3.90.550.10">
    <property type="entry name" value="Spore Coat Polysaccharide Biosynthesis Protein SpsA, Chain A"/>
    <property type="match status" value="1"/>
</dbReference>
<gene>
    <name evidence="16" type="ORF">HOLleu_14955</name>
</gene>
<keyword evidence="7 13" id="KW-1133">Transmembrane helix</keyword>
<dbReference type="GO" id="GO:0004653">
    <property type="term" value="F:polypeptide N-acetylgalactosaminyltransferase activity"/>
    <property type="evidence" value="ECO:0007669"/>
    <property type="project" value="TreeGrafter"/>
</dbReference>
<evidence type="ECO:0000259" key="15">
    <source>
        <dbReference type="SMART" id="SM00458"/>
    </source>
</evidence>
<keyword evidence="12 13" id="KW-0464">Manganese</keyword>
<evidence type="ECO:0000256" key="8">
    <source>
        <dbReference type="ARBA" id="ARBA00023034"/>
    </source>
</evidence>
<keyword evidence="13" id="KW-0808">Transferase</keyword>
<dbReference type="CDD" id="cd02510">
    <property type="entry name" value="pp-GalNAc-T"/>
    <property type="match status" value="1"/>
</dbReference>
<dbReference type="GO" id="GO:0030246">
    <property type="term" value="F:carbohydrate binding"/>
    <property type="evidence" value="ECO:0007669"/>
    <property type="project" value="UniProtKB-KW"/>
</dbReference>
<dbReference type="Pfam" id="PF00535">
    <property type="entry name" value="Glycos_transf_2"/>
    <property type="match status" value="1"/>
</dbReference>
<keyword evidence="11" id="KW-0325">Glycoprotein</keyword>
<dbReference type="PANTHER" id="PTHR11675">
    <property type="entry name" value="N-ACETYLGALACTOSAMINYLTRANSFERASE"/>
    <property type="match status" value="1"/>
</dbReference>
<evidence type="ECO:0000256" key="12">
    <source>
        <dbReference type="ARBA" id="ARBA00023211"/>
    </source>
</evidence>
<comment type="pathway">
    <text evidence="13">Protein modification; protein glycosylation.</text>
</comment>
<sequence length="661" mass="76277">MVSKGIKVEKTHRSRTWLNKKVALAIIGTSMVWFLVDVVAINMYAGYESAMNSKLPLEERDVSRRNVEPQDYRDVLAENLPSNNSNKMVRKENASASKNRLQRPKLERLLNRKNKEDIRNLTDFKAKVENATKSLPIIEITNSSFHFIQNLDVTTAPRNTSGPGEGGAYIATREEDKQVVQEKWKHNYFNEFASDMISFERSLIDYRPKGCSELRISNDLPKTTVIICFCEESWSTLLRTVHSVINRSPPEILEEILLIDDFSQRDHLKKPLDEYMKKFPKVKIIRLKERYGLIRARLVGVKLAKSSVVTFLDSHVECSVGWLEPLLQRIKEDRRNVVCPVIDRINPHTFGHFSQEEGALSMGSFDWTFTFHWAPLPDSERNRRKYPTSPFRSPTMAGGLFSIDKSFFHELGDYDEGFEVWGGENLELSFKLWMCGGQLEFLPCSRVAHVFRSQQPYSFPGNDNQGTFHRNTMRLVEVWVDEPYKQLFYNNFPEMVGKDPGNLTARRALREKLQCKDFQWYLDNVNPSLKIPDLKFQAKGEVRSKSMPNLCLDNMKANTVAAFQCHGKGVSQIFFLTWRNTLENEGYCCSLINDKLTRVKCEANKSTFVHEKGGAIKENVTGKCLEINTNDHTLSFQPCNSSHQQKWLWQNYYDKDGGLLK</sequence>
<dbReference type="PANTHER" id="PTHR11675:SF130">
    <property type="entry name" value="POLYPEPTIDE N-ACETYLGALACTOSAMINYLTRANSFERASE 5"/>
    <property type="match status" value="1"/>
</dbReference>
<dbReference type="AlphaFoldDB" id="A0A9Q1C9E2"/>
<dbReference type="InterPro" id="IPR000772">
    <property type="entry name" value="Ricin_B_lectin"/>
</dbReference>
<evidence type="ECO:0000256" key="1">
    <source>
        <dbReference type="ARBA" id="ARBA00001936"/>
    </source>
</evidence>
<keyword evidence="13" id="KW-0328">Glycosyltransferase</keyword>
<dbReference type="SUPFAM" id="SSF53448">
    <property type="entry name" value="Nucleotide-diphospho-sugar transferases"/>
    <property type="match status" value="1"/>
</dbReference>
<evidence type="ECO:0000256" key="3">
    <source>
        <dbReference type="ARBA" id="ARBA00005680"/>
    </source>
</evidence>
<evidence type="ECO:0000256" key="9">
    <source>
        <dbReference type="ARBA" id="ARBA00023136"/>
    </source>
</evidence>
<dbReference type="EC" id="2.4.1.-" evidence="13"/>
<dbReference type="Pfam" id="PF00652">
    <property type="entry name" value="Ricin_B_lectin"/>
    <property type="match status" value="1"/>
</dbReference>
<name>A0A9Q1C9E2_HOLLE</name>
<evidence type="ECO:0000313" key="16">
    <source>
        <dbReference type="EMBL" id="KAJ8040613.1"/>
    </source>
</evidence>
<comment type="subcellular location">
    <subcellularLocation>
        <location evidence="2 13">Golgi apparatus membrane</location>
        <topology evidence="2 13">Single-pass type II membrane protein</topology>
    </subcellularLocation>
</comment>
<evidence type="ECO:0000256" key="14">
    <source>
        <dbReference type="SAM" id="MobiDB-lite"/>
    </source>
</evidence>
<evidence type="ECO:0000256" key="10">
    <source>
        <dbReference type="ARBA" id="ARBA00023157"/>
    </source>
</evidence>
<evidence type="ECO:0000256" key="5">
    <source>
        <dbReference type="ARBA" id="ARBA00022734"/>
    </source>
</evidence>
<keyword evidence="10 13" id="KW-1015">Disulfide bond</keyword>
<dbReference type="SMART" id="SM00458">
    <property type="entry name" value="RICIN"/>
    <property type="match status" value="1"/>
</dbReference>
<organism evidence="16 17">
    <name type="scientific">Holothuria leucospilota</name>
    <name type="common">Black long sea cucumber</name>
    <name type="synonym">Mertensiothuria leucospilota</name>
    <dbReference type="NCBI Taxonomy" id="206669"/>
    <lineage>
        <taxon>Eukaryota</taxon>
        <taxon>Metazoa</taxon>
        <taxon>Echinodermata</taxon>
        <taxon>Eleutherozoa</taxon>
        <taxon>Echinozoa</taxon>
        <taxon>Holothuroidea</taxon>
        <taxon>Aspidochirotacea</taxon>
        <taxon>Aspidochirotida</taxon>
        <taxon>Holothuriidae</taxon>
        <taxon>Holothuria</taxon>
    </lineage>
</organism>
<comment type="caution">
    <text evidence="16">The sequence shown here is derived from an EMBL/GenBank/DDBJ whole genome shotgun (WGS) entry which is preliminary data.</text>
</comment>
<dbReference type="InterPro" id="IPR035992">
    <property type="entry name" value="Ricin_B-like_lectins"/>
</dbReference>
<dbReference type="Proteomes" id="UP001152320">
    <property type="component" value="Chromosome 6"/>
</dbReference>
<dbReference type="GO" id="GO:0006493">
    <property type="term" value="P:protein O-linked glycosylation"/>
    <property type="evidence" value="ECO:0007669"/>
    <property type="project" value="TreeGrafter"/>
</dbReference>
<feature type="domain" description="Ricin B lectin" evidence="15">
    <location>
        <begin position="539"/>
        <end position="650"/>
    </location>
</feature>
<keyword evidence="4 13" id="KW-0812">Transmembrane</keyword>
<reference evidence="16" key="1">
    <citation type="submission" date="2021-10" db="EMBL/GenBank/DDBJ databases">
        <title>Tropical sea cucumber genome reveals ecological adaptation and Cuvierian tubules defense mechanism.</title>
        <authorList>
            <person name="Chen T."/>
        </authorList>
    </citation>
    <scope>NUCLEOTIDE SEQUENCE</scope>
    <source>
        <strain evidence="16">Nanhai2018</strain>
        <tissue evidence="16">Muscle</tissue>
    </source>
</reference>
<proteinExistence type="inferred from homology"/>
<evidence type="ECO:0000256" key="4">
    <source>
        <dbReference type="ARBA" id="ARBA00022692"/>
    </source>
</evidence>
<evidence type="ECO:0000256" key="11">
    <source>
        <dbReference type="ARBA" id="ARBA00023180"/>
    </source>
</evidence>